<dbReference type="GO" id="GO:0008270">
    <property type="term" value="F:zinc ion binding"/>
    <property type="evidence" value="ECO:0007669"/>
    <property type="project" value="UniProtKB-KW"/>
</dbReference>
<dbReference type="PROSITE" id="PS50950">
    <property type="entry name" value="ZF_THAP"/>
    <property type="match status" value="1"/>
</dbReference>
<gene>
    <name evidence="8" type="ORF">PARMNEM_LOCUS19382</name>
</gene>
<keyword evidence="2 5" id="KW-0863">Zinc-finger</keyword>
<dbReference type="InterPro" id="IPR006612">
    <property type="entry name" value="THAP_Znf"/>
</dbReference>
<dbReference type="Proteomes" id="UP001314205">
    <property type="component" value="Unassembled WGS sequence"/>
</dbReference>
<comment type="caution">
    <text evidence="8">The sequence shown here is derived from an EMBL/GenBank/DDBJ whole genome shotgun (WGS) entry which is preliminary data.</text>
</comment>
<keyword evidence="4 5" id="KW-0238">DNA-binding</keyword>
<evidence type="ECO:0000259" key="7">
    <source>
        <dbReference type="PROSITE" id="PS50950"/>
    </source>
</evidence>
<keyword evidence="1" id="KW-0479">Metal-binding</keyword>
<dbReference type="Pfam" id="PF21789">
    <property type="entry name" value="TNP-like_RNaseH_C"/>
    <property type="match status" value="1"/>
</dbReference>
<dbReference type="Pfam" id="PF05485">
    <property type="entry name" value="THAP"/>
    <property type="match status" value="1"/>
</dbReference>
<dbReference type="GO" id="GO:0043565">
    <property type="term" value="F:sequence-specific DNA binding"/>
    <property type="evidence" value="ECO:0007669"/>
    <property type="project" value="InterPro"/>
</dbReference>
<evidence type="ECO:0000313" key="8">
    <source>
        <dbReference type="EMBL" id="CAK1600653.1"/>
    </source>
</evidence>
<dbReference type="InterPro" id="IPR026516">
    <property type="entry name" value="THAP1/10"/>
</dbReference>
<dbReference type="SUPFAM" id="SSF57716">
    <property type="entry name" value="Glucocorticoid receptor-like (DNA-binding domain)"/>
    <property type="match status" value="1"/>
</dbReference>
<evidence type="ECO:0000313" key="9">
    <source>
        <dbReference type="Proteomes" id="UP001314205"/>
    </source>
</evidence>
<protein>
    <recommendedName>
        <fullName evidence="7">THAP-type domain-containing protein</fullName>
    </recommendedName>
</protein>
<proteinExistence type="predicted"/>
<dbReference type="Pfam" id="PF12017">
    <property type="entry name" value="Tnp_P_element"/>
    <property type="match status" value="1"/>
</dbReference>
<accession>A0AAV1LYZ4</accession>
<dbReference type="SMART" id="SM00980">
    <property type="entry name" value="THAP"/>
    <property type="match status" value="1"/>
</dbReference>
<evidence type="ECO:0000256" key="3">
    <source>
        <dbReference type="ARBA" id="ARBA00022833"/>
    </source>
</evidence>
<dbReference type="InterPro" id="IPR021896">
    <property type="entry name" value="THAP9-like_HTH"/>
</dbReference>
<sequence>MRTTCAVYGCASTSYCNNSGELRFHQFPKDKERCQAWIKACQRPDLKDKCFESLKYLNVCSLHFEKKMYAKINLKVTAVPTLNLPSPDVSISTQTDPLIIVLTSRSVQVSEANVGTSVQSTNTNFNERSQGDYASQTPAKLTDHTPRKRNLRQKVAEHKREAKILSRKTKVHISKKQFETGCDIYLNKNLSSIVKAHINLKPHGKRNRYSKEFKLFALNMYYTSPQCYRFLAKTLCLPSKNTLSSMYIPMTTHINEHMRDALSATAKLMSLSQKECVMCMDEISLKYYLGYDLKQGRIVGSHEVDGQQRPLAAEFAFTIMLRGITSNWKQPIGFAFISSSEIDGQLADWIMNIMKNLFTMGFRIRALVSDQRSDFLQFAKSKGISKEKSFFKIDGKKIYYIFDVRHIIKCIRNNLIKNNFEYNGKTVSWDDIQMLYNLEVKKDMRSVPKLTDAHIFPNNFQRQKVRFATQVFSNSVVAALETYAASGQITPANGTVEFIKTVDNLFDLLNSSNLHSRKPYGKPFRGDSSELELLDQAQHIFNNLIIKNKRTGKDVTNTVKFTKTLIITMNSIRQMLVDMQNDGYVYLFTRRLNNDCLENFFRLIRQASGNCRKPTCLQFTRAFRKSYFCQLMQLSDGRNCSEDFDSILLKYNSFFKK</sequence>
<evidence type="ECO:0000256" key="1">
    <source>
        <dbReference type="ARBA" id="ARBA00022723"/>
    </source>
</evidence>
<evidence type="ECO:0000256" key="2">
    <source>
        <dbReference type="ARBA" id="ARBA00022771"/>
    </source>
</evidence>
<dbReference type="EMBL" id="CAVLGL010000126">
    <property type="protein sequence ID" value="CAK1600653.1"/>
    <property type="molecule type" value="Genomic_DNA"/>
</dbReference>
<dbReference type="SMART" id="SM00692">
    <property type="entry name" value="DM3"/>
    <property type="match status" value="1"/>
</dbReference>
<evidence type="ECO:0000256" key="4">
    <source>
        <dbReference type="ARBA" id="ARBA00023125"/>
    </source>
</evidence>
<dbReference type="InterPro" id="IPR048367">
    <property type="entry name" value="TNP-like_RNaseH_C"/>
</dbReference>
<dbReference type="PANTHER" id="PTHR46600:SF11">
    <property type="entry name" value="THAP DOMAIN-CONTAINING PROTEIN 10"/>
    <property type="match status" value="1"/>
</dbReference>
<keyword evidence="9" id="KW-1185">Reference proteome</keyword>
<evidence type="ECO:0000256" key="5">
    <source>
        <dbReference type="PROSITE-ProRule" id="PRU00309"/>
    </source>
</evidence>
<organism evidence="8 9">
    <name type="scientific">Parnassius mnemosyne</name>
    <name type="common">clouded apollo</name>
    <dbReference type="NCBI Taxonomy" id="213953"/>
    <lineage>
        <taxon>Eukaryota</taxon>
        <taxon>Metazoa</taxon>
        <taxon>Ecdysozoa</taxon>
        <taxon>Arthropoda</taxon>
        <taxon>Hexapoda</taxon>
        <taxon>Insecta</taxon>
        <taxon>Pterygota</taxon>
        <taxon>Neoptera</taxon>
        <taxon>Endopterygota</taxon>
        <taxon>Lepidoptera</taxon>
        <taxon>Glossata</taxon>
        <taxon>Ditrysia</taxon>
        <taxon>Papilionoidea</taxon>
        <taxon>Papilionidae</taxon>
        <taxon>Parnassiinae</taxon>
        <taxon>Parnassini</taxon>
        <taxon>Parnassius</taxon>
        <taxon>Driopa</taxon>
    </lineage>
</organism>
<keyword evidence="3" id="KW-0862">Zinc</keyword>
<feature type="region of interest" description="Disordered" evidence="6">
    <location>
        <begin position="124"/>
        <end position="145"/>
    </location>
</feature>
<dbReference type="Pfam" id="PF21787">
    <property type="entry name" value="TNP-like_RNaseH_N"/>
    <property type="match status" value="1"/>
</dbReference>
<feature type="compositionally biased region" description="Polar residues" evidence="6">
    <location>
        <begin position="124"/>
        <end position="139"/>
    </location>
</feature>
<dbReference type="Pfam" id="PF21788">
    <property type="entry name" value="TNP-like_GBD"/>
    <property type="match status" value="1"/>
</dbReference>
<reference evidence="8 9" key="1">
    <citation type="submission" date="2023-11" db="EMBL/GenBank/DDBJ databases">
        <authorList>
            <person name="Hedman E."/>
            <person name="Englund M."/>
            <person name="Stromberg M."/>
            <person name="Nyberg Akerstrom W."/>
            <person name="Nylinder S."/>
            <person name="Jareborg N."/>
            <person name="Kallberg Y."/>
            <person name="Kronander E."/>
        </authorList>
    </citation>
    <scope>NUCLEOTIDE SEQUENCE [LARGE SCALE GENOMIC DNA]</scope>
</reference>
<dbReference type="PANTHER" id="PTHR46600">
    <property type="entry name" value="THAP DOMAIN-CONTAINING"/>
    <property type="match status" value="1"/>
</dbReference>
<feature type="domain" description="THAP-type" evidence="7">
    <location>
        <begin position="1"/>
        <end position="83"/>
    </location>
</feature>
<dbReference type="InterPro" id="IPR048365">
    <property type="entry name" value="TNP-like_RNaseH_N"/>
</dbReference>
<evidence type="ECO:0000256" key="6">
    <source>
        <dbReference type="SAM" id="MobiDB-lite"/>
    </source>
</evidence>
<name>A0AAV1LYZ4_9NEOP</name>
<dbReference type="InterPro" id="IPR048366">
    <property type="entry name" value="TNP-like_GBD"/>
</dbReference>
<dbReference type="AlphaFoldDB" id="A0AAV1LYZ4"/>